<dbReference type="Proteomes" id="UP001519295">
    <property type="component" value="Unassembled WGS sequence"/>
</dbReference>
<dbReference type="Pfam" id="PF12833">
    <property type="entry name" value="HTH_18"/>
    <property type="match status" value="1"/>
</dbReference>
<gene>
    <name evidence="6" type="ORF">JOF36_002166</name>
</gene>
<reference evidence="6 7" key="1">
    <citation type="submission" date="2021-03" db="EMBL/GenBank/DDBJ databases">
        <title>Sequencing the genomes of 1000 actinobacteria strains.</title>
        <authorList>
            <person name="Klenk H.-P."/>
        </authorList>
    </citation>
    <scope>NUCLEOTIDE SEQUENCE [LARGE SCALE GENOMIC DNA]</scope>
    <source>
        <strain evidence="6 7">DSM 45256</strain>
    </source>
</reference>
<dbReference type="EMBL" id="JAGINU010000001">
    <property type="protein sequence ID" value="MBP2366470.1"/>
    <property type="molecule type" value="Genomic_DNA"/>
</dbReference>
<evidence type="ECO:0000259" key="5">
    <source>
        <dbReference type="PROSITE" id="PS01124"/>
    </source>
</evidence>
<dbReference type="SUPFAM" id="SSF46689">
    <property type="entry name" value="Homeodomain-like"/>
    <property type="match status" value="1"/>
</dbReference>
<evidence type="ECO:0000313" key="7">
    <source>
        <dbReference type="Proteomes" id="UP001519295"/>
    </source>
</evidence>
<dbReference type="PROSITE" id="PS01124">
    <property type="entry name" value="HTH_ARAC_FAMILY_2"/>
    <property type="match status" value="1"/>
</dbReference>
<organism evidence="6 7">
    <name type="scientific">Pseudonocardia parietis</name>
    <dbReference type="NCBI Taxonomy" id="570936"/>
    <lineage>
        <taxon>Bacteria</taxon>
        <taxon>Bacillati</taxon>
        <taxon>Actinomycetota</taxon>
        <taxon>Actinomycetes</taxon>
        <taxon>Pseudonocardiales</taxon>
        <taxon>Pseudonocardiaceae</taxon>
        <taxon>Pseudonocardia</taxon>
    </lineage>
</organism>
<keyword evidence="1" id="KW-0805">Transcription regulation</keyword>
<protein>
    <submittedName>
        <fullName evidence="6">AraC-like DNA-binding protein</fullName>
    </submittedName>
</protein>
<evidence type="ECO:0000256" key="3">
    <source>
        <dbReference type="ARBA" id="ARBA00023163"/>
    </source>
</evidence>
<keyword evidence="7" id="KW-1185">Reference proteome</keyword>
<dbReference type="RefSeq" id="WP_210026525.1">
    <property type="nucleotide sequence ID" value="NZ_JAGINU010000001.1"/>
</dbReference>
<evidence type="ECO:0000256" key="4">
    <source>
        <dbReference type="SAM" id="MobiDB-lite"/>
    </source>
</evidence>
<dbReference type="InterPro" id="IPR009057">
    <property type="entry name" value="Homeodomain-like_sf"/>
</dbReference>
<evidence type="ECO:0000256" key="1">
    <source>
        <dbReference type="ARBA" id="ARBA00023015"/>
    </source>
</evidence>
<feature type="domain" description="HTH araC/xylS-type" evidence="5">
    <location>
        <begin position="159"/>
        <end position="259"/>
    </location>
</feature>
<dbReference type="SMART" id="SM00342">
    <property type="entry name" value="HTH_ARAC"/>
    <property type="match status" value="1"/>
</dbReference>
<evidence type="ECO:0000313" key="6">
    <source>
        <dbReference type="EMBL" id="MBP2366470.1"/>
    </source>
</evidence>
<feature type="region of interest" description="Disordered" evidence="4">
    <location>
        <begin position="260"/>
        <end position="300"/>
    </location>
</feature>
<evidence type="ECO:0000256" key="2">
    <source>
        <dbReference type="ARBA" id="ARBA00023125"/>
    </source>
</evidence>
<keyword evidence="3" id="KW-0804">Transcription</keyword>
<dbReference type="PANTHER" id="PTHR46796">
    <property type="entry name" value="HTH-TYPE TRANSCRIPTIONAL ACTIVATOR RHAS-RELATED"/>
    <property type="match status" value="1"/>
</dbReference>
<dbReference type="PANTHER" id="PTHR46796:SF15">
    <property type="entry name" value="BLL1074 PROTEIN"/>
    <property type="match status" value="1"/>
</dbReference>
<proteinExistence type="predicted"/>
<dbReference type="InterPro" id="IPR050204">
    <property type="entry name" value="AraC_XylS_family_regulators"/>
</dbReference>
<accession>A0ABS4VRB0</accession>
<dbReference type="Gene3D" id="1.10.10.60">
    <property type="entry name" value="Homeodomain-like"/>
    <property type="match status" value="1"/>
</dbReference>
<keyword evidence="2" id="KW-0238">DNA-binding</keyword>
<feature type="compositionally biased region" description="Basic and acidic residues" evidence="4">
    <location>
        <begin position="260"/>
        <end position="270"/>
    </location>
</feature>
<comment type="caution">
    <text evidence="6">The sequence shown here is derived from an EMBL/GenBank/DDBJ whole genome shotgun (WGS) entry which is preliminary data.</text>
</comment>
<dbReference type="InterPro" id="IPR018060">
    <property type="entry name" value="HTH_AraC"/>
</dbReference>
<name>A0ABS4VRB0_9PSEU</name>
<sequence>MVLRADQVGGWQVLRSADRPEYEGVELVGYRDLAGHGLDMRVLPEPGLTIVLVIDGELRIDRTRSVAAGIASGVGVNSVPVRGRDLVCVDIHLSPLAAHSVLDGAVAELAGTVVSIEDLWGATAHRIRAALAGTDRWEERFSELRATLADKLHTNRSVDPEVAFVWRELVANAGHRRIGDLAAETGWSRKRLWSRFTAQIGVTPKRAAMLMRLTPAIEAIVAGTAVADVAARCGYADQSHLARDLKGLAGYTPASLFRDRYEPGLERETSAQEPDDLPEGIPHGRSGDGSTGWRSAGAGK</sequence>